<dbReference type="KEGG" id="capn:CBG49_12665"/>
<feature type="domain" description="TonB C-terminal" evidence="10">
    <location>
        <begin position="50"/>
        <end position="140"/>
    </location>
</feature>
<keyword evidence="6" id="KW-0812">Transmembrane</keyword>
<evidence type="ECO:0000256" key="6">
    <source>
        <dbReference type="ARBA" id="ARBA00022692"/>
    </source>
</evidence>
<evidence type="ECO:0000313" key="12">
    <source>
        <dbReference type="Proteomes" id="UP000197007"/>
    </source>
</evidence>
<dbReference type="PANTHER" id="PTHR33446:SF2">
    <property type="entry name" value="PROTEIN TONB"/>
    <property type="match status" value="1"/>
</dbReference>
<reference evidence="12" key="1">
    <citation type="submission" date="2017-06" db="EMBL/GenBank/DDBJ databases">
        <title>Complete genome sequence of Capnocytophaga sp. KCOM 1579 (=ChDC OS43) isolated from a human refractory periapical abscess lesion.</title>
        <authorList>
            <person name="Kook J.-K."/>
            <person name="Park S.-N."/>
            <person name="Lim Y.K."/>
            <person name="Roh H."/>
        </authorList>
    </citation>
    <scope>NUCLEOTIDE SEQUENCE [LARGE SCALE GENOMIC DNA]</scope>
    <source>
        <strain evidence="12">ChDC OS43</strain>
    </source>
</reference>
<protein>
    <submittedName>
        <fullName evidence="11">Energy transducer TonB</fullName>
    </submittedName>
</protein>
<dbReference type="InterPro" id="IPR037682">
    <property type="entry name" value="TonB_C"/>
</dbReference>
<dbReference type="Proteomes" id="UP000197007">
    <property type="component" value="Chromosome"/>
</dbReference>
<evidence type="ECO:0000256" key="5">
    <source>
        <dbReference type="ARBA" id="ARBA00022519"/>
    </source>
</evidence>
<keyword evidence="8" id="KW-1133">Transmembrane helix</keyword>
<dbReference type="EMBL" id="CP022022">
    <property type="protein sequence ID" value="ASF43863.1"/>
    <property type="molecule type" value="Genomic_DNA"/>
</dbReference>
<dbReference type="SUPFAM" id="SSF74653">
    <property type="entry name" value="TolA/TonB C-terminal domain"/>
    <property type="match status" value="1"/>
</dbReference>
<evidence type="ECO:0000259" key="10">
    <source>
        <dbReference type="PROSITE" id="PS52015"/>
    </source>
</evidence>
<evidence type="ECO:0000256" key="7">
    <source>
        <dbReference type="ARBA" id="ARBA00022927"/>
    </source>
</evidence>
<dbReference type="NCBIfam" id="TIGR01352">
    <property type="entry name" value="tonB_Cterm"/>
    <property type="match status" value="1"/>
</dbReference>
<organism evidence="11 12">
    <name type="scientific">Capnocytophaga endodontalis</name>
    <dbReference type="NCBI Taxonomy" id="2708117"/>
    <lineage>
        <taxon>Bacteria</taxon>
        <taxon>Pseudomonadati</taxon>
        <taxon>Bacteroidota</taxon>
        <taxon>Flavobacteriia</taxon>
        <taxon>Flavobacteriales</taxon>
        <taxon>Flavobacteriaceae</taxon>
        <taxon>Capnocytophaga</taxon>
    </lineage>
</organism>
<dbReference type="RefSeq" id="WP_009413544.1">
    <property type="nucleotide sequence ID" value="NZ_CP022022.1"/>
</dbReference>
<evidence type="ECO:0000256" key="3">
    <source>
        <dbReference type="ARBA" id="ARBA00022448"/>
    </source>
</evidence>
<comment type="subcellular location">
    <subcellularLocation>
        <location evidence="1">Cell inner membrane</location>
        <topology evidence="1">Single-pass membrane protein</topology>
        <orientation evidence="1">Periplasmic side</orientation>
    </subcellularLocation>
</comment>
<gene>
    <name evidence="11" type="ORF">CBG49_12665</name>
</gene>
<evidence type="ECO:0000256" key="4">
    <source>
        <dbReference type="ARBA" id="ARBA00022475"/>
    </source>
</evidence>
<dbReference type="Gene3D" id="3.30.1150.10">
    <property type="match status" value="1"/>
</dbReference>
<evidence type="ECO:0000256" key="2">
    <source>
        <dbReference type="ARBA" id="ARBA00006555"/>
    </source>
</evidence>
<name>A0A1Z4BRL0_9FLAO</name>
<dbReference type="PROSITE" id="PS52015">
    <property type="entry name" value="TONB_CTD"/>
    <property type="match status" value="1"/>
</dbReference>
<dbReference type="GO" id="GO:0015031">
    <property type="term" value="P:protein transport"/>
    <property type="evidence" value="ECO:0007669"/>
    <property type="project" value="UniProtKB-KW"/>
</dbReference>
<dbReference type="InterPro" id="IPR051045">
    <property type="entry name" value="TonB-dependent_transducer"/>
</dbReference>
<accession>A0A1Z4BRL0</accession>
<dbReference type="Pfam" id="PF03544">
    <property type="entry name" value="TonB_C"/>
    <property type="match status" value="1"/>
</dbReference>
<evidence type="ECO:0000256" key="1">
    <source>
        <dbReference type="ARBA" id="ARBA00004383"/>
    </source>
</evidence>
<keyword evidence="3" id="KW-0813">Transport</keyword>
<evidence type="ECO:0000313" key="11">
    <source>
        <dbReference type="EMBL" id="ASF43863.1"/>
    </source>
</evidence>
<dbReference type="AlphaFoldDB" id="A0A1Z4BRL0"/>
<evidence type="ECO:0000256" key="8">
    <source>
        <dbReference type="ARBA" id="ARBA00022989"/>
    </source>
</evidence>
<keyword evidence="5" id="KW-0997">Cell inner membrane</keyword>
<proteinExistence type="inferred from homology"/>
<dbReference type="GO" id="GO:0055085">
    <property type="term" value="P:transmembrane transport"/>
    <property type="evidence" value="ECO:0007669"/>
    <property type="project" value="InterPro"/>
</dbReference>
<evidence type="ECO:0000256" key="9">
    <source>
        <dbReference type="ARBA" id="ARBA00023136"/>
    </source>
</evidence>
<dbReference type="GO" id="GO:0098797">
    <property type="term" value="C:plasma membrane protein complex"/>
    <property type="evidence" value="ECO:0007669"/>
    <property type="project" value="TreeGrafter"/>
</dbReference>
<keyword evidence="9" id="KW-0472">Membrane</keyword>
<comment type="similarity">
    <text evidence="2">Belongs to the TonB family.</text>
</comment>
<keyword evidence="7" id="KW-0653">Protein transport</keyword>
<dbReference type="GO" id="GO:0031992">
    <property type="term" value="F:energy transducer activity"/>
    <property type="evidence" value="ECO:0007669"/>
    <property type="project" value="TreeGrafter"/>
</dbReference>
<keyword evidence="12" id="KW-1185">Reference proteome</keyword>
<dbReference type="InterPro" id="IPR006260">
    <property type="entry name" value="TonB/TolA_C"/>
</dbReference>
<sequence>MTRFLLLLFLLLGYTVYSQEDPFTLPYTFVQEKPMFEQCKDSLKEKQFGCFKEQLDKHIFKYYKYPMAALEMGISGKVKLKFRINTDGSVTVLEVRGIDKLLEKETERVIKTLPPFIPGKHLGKPVAVTFSHIVNFKIEQ</sequence>
<dbReference type="PANTHER" id="PTHR33446">
    <property type="entry name" value="PROTEIN TONB-RELATED"/>
    <property type="match status" value="1"/>
</dbReference>
<keyword evidence="4" id="KW-1003">Cell membrane</keyword>